<organism evidence="3 4">
    <name type="scientific">Microvirga tunisiensis</name>
    <dbReference type="NCBI Taxonomy" id="2108360"/>
    <lineage>
        <taxon>Bacteria</taxon>
        <taxon>Pseudomonadati</taxon>
        <taxon>Pseudomonadota</taxon>
        <taxon>Alphaproteobacteria</taxon>
        <taxon>Hyphomicrobiales</taxon>
        <taxon>Methylobacteriaceae</taxon>
        <taxon>Microvirga</taxon>
    </lineage>
</organism>
<evidence type="ECO:0000256" key="1">
    <source>
        <dbReference type="SAM" id="Phobius"/>
    </source>
</evidence>
<accession>A0A5N7MP69</accession>
<sequence length="207" mass="22326">MSEGVFRGRFSIQGKHGPSDAPHVHADESGATAVEFSFVVLPFMLIFLGLMYSGFLYWANLTLDKNLENIARAVYDYRPLCGTGAGGANFPYTSSCLRDRICAGVRMILVSESECRSTLLVDLRVLNGDGSDPIPPMVTGSAINAGSFGDIPGAVEGKMVMIRALLPFPNFAIFAPESASIQDGKRALMAATAFRVKAMPKYNEVFD</sequence>
<protein>
    <submittedName>
        <fullName evidence="3">Pilus assembly protein</fullName>
    </submittedName>
</protein>
<proteinExistence type="predicted"/>
<evidence type="ECO:0000313" key="3">
    <source>
        <dbReference type="EMBL" id="MPR28795.1"/>
    </source>
</evidence>
<name>A0A5N7MP69_9HYPH</name>
<keyword evidence="4" id="KW-1185">Reference proteome</keyword>
<feature type="domain" description="TadE-like" evidence="2">
    <location>
        <begin position="30"/>
        <end position="65"/>
    </location>
</feature>
<reference evidence="3 4" key="1">
    <citation type="journal article" date="2019" name="Syst. Appl. Microbiol.">
        <title>Microvirga tunisiensis sp. nov., a root nodule symbiotic bacterium isolated from Lupinus micranthus and L. luteus grown in Northern Tunisia.</title>
        <authorList>
            <person name="Msaddak A."/>
            <person name="Rejili M."/>
            <person name="Duran D."/>
            <person name="Mars M."/>
            <person name="Palacios J.M."/>
            <person name="Ruiz-Argueso T."/>
            <person name="Rey L."/>
            <person name="Imperial J."/>
        </authorList>
    </citation>
    <scope>NUCLEOTIDE SEQUENCE [LARGE SCALE GENOMIC DNA]</scope>
    <source>
        <strain evidence="3 4">Lmie10</strain>
    </source>
</reference>
<keyword evidence="1" id="KW-0472">Membrane</keyword>
<feature type="transmembrane region" description="Helical" evidence="1">
    <location>
        <begin position="36"/>
        <end position="59"/>
    </location>
</feature>
<dbReference type="AlphaFoldDB" id="A0A5N7MP69"/>
<dbReference type="Pfam" id="PF07811">
    <property type="entry name" value="TadE"/>
    <property type="match status" value="1"/>
</dbReference>
<comment type="caution">
    <text evidence="3">The sequence shown here is derived from an EMBL/GenBank/DDBJ whole genome shotgun (WGS) entry which is preliminary data.</text>
</comment>
<dbReference type="RefSeq" id="WP_152715357.1">
    <property type="nucleotide sequence ID" value="NZ_VOSJ01000089.1"/>
</dbReference>
<dbReference type="EMBL" id="VOSK01000172">
    <property type="protein sequence ID" value="MPR28795.1"/>
    <property type="molecule type" value="Genomic_DNA"/>
</dbReference>
<dbReference type="InterPro" id="IPR012495">
    <property type="entry name" value="TadE-like_dom"/>
</dbReference>
<keyword evidence="1" id="KW-0812">Transmembrane</keyword>
<evidence type="ECO:0000259" key="2">
    <source>
        <dbReference type="Pfam" id="PF07811"/>
    </source>
</evidence>
<dbReference type="Proteomes" id="UP000403266">
    <property type="component" value="Unassembled WGS sequence"/>
</dbReference>
<dbReference type="OrthoDB" id="7349713at2"/>
<gene>
    <name evidence="3" type="ORF">FS320_27575</name>
</gene>
<keyword evidence="1" id="KW-1133">Transmembrane helix</keyword>
<evidence type="ECO:0000313" key="4">
    <source>
        <dbReference type="Proteomes" id="UP000403266"/>
    </source>
</evidence>